<keyword evidence="3" id="KW-1185">Reference proteome</keyword>
<evidence type="ECO:0000313" key="3">
    <source>
        <dbReference type="Proteomes" id="UP001597231"/>
    </source>
</evidence>
<evidence type="ECO:0000313" key="2">
    <source>
        <dbReference type="EMBL" id="MFD1205534.1"/>
    </source>
</evidence>
<evidence type="ECO:0008006" key="4">
    <source>
        <dbReference type="Google" id="ProtNLM"/>
    </source>
</evidence>
<organism evidence="2 3">
    <name type="scientific">Sporosarcina contaminans</name>
    <dbReference type="NCBI Taxonomy" id="633403"/>
    <lineage>
        <taxon>Bacteria</taxon>
        <taxon>Bacillati</taxon>
        <taxon>Bacillota</taxon>
        <taxon>Bacilli</taxon>
        <taxon>Bacillales</taxon>
        <taxon>Caryophanaceae</taxon>
        <taxon>Sporosarcina</taxon>
    </lineage>
</organism>
<reference evidence="3" key="1">
    <citation type="journal article" date="2019" name="Int. J. Syst. Evol. Microbiol.">
        <title>The Global Catalogue of Microorganisms (GCM) 10K type strain sequencing project: providing services to taxonomists for standard genome sequencing and annotation.</title>
        <authorList>
            <consortium name="The Broad Institute Genomics Platform"/>
            <consortium name="The Broad Institute Genome Sequencing Center for Infectious Disease"/>
            <person name="Wu L."/>
            <person name="Ma J."/>
        </authorList>
    </citation>
    <scope>NUCLEOTIDE SEQUENCE [LARGE SCALE GENOMIC DNA]</scope>
    <source>
        <strain evidence="3">CCUG 53915</strain>
    </source>
</reference>
<proteinExistence type="predicted"/>
<feature type="transmembrane region" description="Helical" evidence="1">
    <location>
        <begin position="37"/>
        <end position="59"/>
    </location>
</feature>
<feature type="transmembrane region" description="Helical" evidence="1">
    <location>
        <begin position="71"/>
        <end position="90"/>
    </location>
</feature>
<sequence>MNIHSMFIAIAVLIIAGQLLTILFIMKNRFVFANRFLLYCTSILPVLIAFQLGLLNGTVIDELGMNGNATLFYLIIAIISLGLLTLWFSFSISAKIEKTAAHSSSLE</sequence>
<keyword evidence="1" id="KW-1133">Transmembrane helix</keyword>
<accession>A0ABW3U1H6</accession>
<gene>
    <name evidence="2" type="ORF">ACFQ38_10530</name>
</gene>
<evidence type="ECO:0000256" key="1">
    <source>
        <dbReference type="SAM" id="Phobius"/>
    </source>
</evidence>
<keyword evidence="1" id="KW-0812">Transmembrane</keyword>
<protein>
    <recommendedName>
        <fullName evidence="4">DUF2304 domain-containing protein</fullName>
    </recommendedName>
</protein>
<dbReference type="EMBL" id="JBHTLT010000047">
    <property type="protein sequence ID" value="MFD1205534.1"/>
    <property type="molecule type" value="Genomic_DNA"/>
</dbReference>
<dbReference type="Proteomes" id="UP001597231">
    <property type="component" value="Unassembled WGS sequence"/>
</dbReference>
<keyword evidence="1" id="KW-0472">Membrane</keyword>
<feature type="transmembrane region" description="Helical" evidence="1">
    <location>
        <begin position="6"/>
        <end position="25"/>
    </location>
</feature>
<dbReference type="RefSeq" id="WP_336823822.1">
    <property type="nucleotide sequence ID" value="NZ_JBHTLT010000047.1"/>
</dbReference>
<comment type="caution">
    <text evidence="2">The sequence shown here is derived from an EMBL/GenBank/DDBJ whole genome shotgun (WGS) entry which is preliminary data.</text>
</comment>
<name>A0ABW3U1H6_9BACL</name>